<dbReference type="STRING" id="643648.Slip_1240"/>
<keyword evidence="3" id="KW-1185">Reference proteome</keyword>
<dbReference type="RefSeq" id="WP_013175415.1">
    <property type="nucleotide sequence ID" value="NC_014220.1"/>
</dbReference>
<dbReference type="SMART" id="SM00882">
    <property type="entry name" value="CoA_trans"/>
    <property type="match status" value="1"/>
</dbReference>
<comment type="similarity">
    <text evidence="1">Belongs to the 3-oxoacid CoA-transferase subunit B family.</text>
</comment>
<dbReference type="KEGG" id="slp:Slip_1240"/>
<dbReference type="OrthoDB" id="9777193at2"/>
<keyword evidence="2" id="KW-0808">Transferase</keyword>
<dbReference type="AlphaFoldDB" id="D7CMS8"/>
<sequence>MKFEPVTGDKGKAKPLANKVMTAKEAVSTFIKEGCYLGINVSAAPAALIWEIVRQRIGNLRVVITSQIGMSSVLLGCGLVSKLEMAYNWGGIEGEDRVFRRAAEHGVPRPVELEEYSNFGAALRWQAGAMGVPFMPTKSQLGTDIIKYNPKIKVIEDPYNGEPIALVPASNPDVAIIHAQRADEIGNVQCLGLYGNSDVLARAARHVIVSVEEIVTQGEIRRMPNLTTIPYIYVDAIVHAPFGAHWRESNYYYHHDLAYGLEVYKQWATKEGFDAWVEKYIYGTKDWDEYCKMVGYDRLYRLMQSEHRFQKYGEVRW</sequence>
<dbReference type="SUPFAM" id="SSF100950">
    <property type="entry name" value="NagB/RpiA/CoA transferase-like"/>
    <property type="match status" value="1"/>
</dbReference>
<dbReference type="Gene3D" id="3.30.30.40">
    <property type="match status" value="1"/>
</dbReference>
<proteinExistence type="inferred from homology"/>
<dbReference type="Pfam" id="PF01144">
    <property type="entry name" value="CoA_trans"/>
    <property type="match status" value="1"/>
</dbReference>
<accession>D7CMS8</accession>
<dbReference type="HOGENOM" id="CLU_049557_0_0_9"/>
<dbReference type="Gene3D" id="3.40.1080.10">
    <property type="entry name" value="Glutaconate Coenzyme A-transferase"/>
    <property type="match status" value="1"/>
</dbReference>
<organism evidence="2 3">
    <name type="scientific">Syntrophothermus lipocalidus (strain DSM 12680 / TGB-C1)</name>
    <dbReference type="NCBI Taxonomy" id="643648"/>
    <lineage>
        <taxon>Bacteria</taxon>
        <taxon>Bacillati</taxon>
        <taxon>Bacillota</taxon>
        <taxon>Clostridia</taxon>
        <taxon>Eubacteriales</taxon>
        <taxon>Syntrophomonadaceae</taxon>
        <taxon>Syntrophothermus</taxon>
    </lineage>
</organism>
<evidence type="ECO:0000313" key="2">
    <source>
        <dbReference type="EMBL" id="ADI02013.1"/>
    </source>
</evidence>
<gene>
    <name evidence="2" type="ordered locus">Slip_1240</name>
</gene>
<dbReference type="eggNOG" id="COG1788">
    <property type="taxonomic scope" value="Bacteria"/>
</dbReference>
<reference evidence="3" key="1">
    <citation type="journal article" date="2010" name="Stand. Genomic Sci.">
        <title>Complete genome sequence of Syntrophothermus lipocalidus type strain (TGB-C1T).</title>
        <authorList>
            <consortium name="US DOE Joint Genome Institute (JGI-PGF)"/>
            <person name="Djao O."/>
            <person name="Zhang X."/>
            <person name="Lucas S."/>
            <person name="Lapidus A."/>
            <person name="Glavina Del Rio T."/>
            <person name="Nolan M."/>
            <person name="Tice H."/>
            <person name="Cheng J."/>
            <person name="Han C."/>
            <person name="Tapia R."/>
            <person name="Goodwin L."/>
            <person name="Pitluck S."/>
            <person name="Liolios K."/>
            <person name="Ivanova N."/>
            <person name="Mavromatis K."/>
            <person name="Mikhailova N."/>
            <person name="Ovchinnikova G."/>
            <person name="Pati A."/>
            <person name="Brambilla E."/>
            <person name="Chen A."/>
            <person name="Palaniappan K."/>
            <person name="Land M."/>
            <person name="Hauser L."/>
            <person name="Chang Y."/>
            <person name="Jeffries C."/>
            <person name="Rohde M."/>
            <person name="Sikorski J."/>
            <person name="Spring S."/>
            <person name="Goker M."/>
            <person name="Detter J."/>
            <person name="Woyke T."/>
            <person name="Bristow J."/>
            <person name="Eisen J."/>
            <person name="Markowitz V."/>
            <person name="Hugenholtz P."/>
            <person name="Kyrpides N."/>
            <person name="Klenk H."/>
        </authorList>
    </citation>
    <scope>NUCLEOTIDE SEQUENCE [LARGE SCALE GENOMIC DNA]</scope>
    <source>
        <strain evidence="3">DSM 12680 / TGB-C1</strain>
    </source>
</reference>
<dbReference type="GO" id="GO:0008410">
    <property type="term" value="F:CoA-transferase activity"/>
    <property type="evidence" value="ECO:0007669"/>
    <property type="project" value="InterPro"/>
</dbReference>
<dbReference type="InterPro" id="IPR004165">
    <property type="entry name" value="CoA_trans_fam_I"/>
</dbReference>
<reference evidence="2 3" key="2">
    <citation type="journal article" date="2010" name="Stand. Genomic Sci.">
        <title>Complete genome sequence of Syntrophothermus lipocalidus type strain (TGB-C1).</title>
        <authorList>
            <person name="Djao O.D."/>
            <person name="Zhang X."/>
            <person name="Lucas S."/>
            <person name="Lapidus A."/>
            <person name="Del Rio T.G."/>
            <person name="Nolan M."/>
            <person name="Tice H."/>
            <person name="Cheng J.F."/>
            <person name="Han C."/>
            <person name="Tapia R."/>
            <person name="Goodwin L."/>
            <person name="Pitluck S."/>
            <person name="Liolios K."/>
            <person name="Ivanova N."/>
            <person name="Mavromatis K."/>
            <person name="Mikhailova N."/>
            <person name="Ovchinnikova G."/>
            <person name="Pati A."/>
            <person name="Brambilla E."/>
            <person name="Chen A."/>
            <person name="Palaniappan K."/>
            <person name="Land M."/>
            <person name="Hauser L."/>
            <person name="Chang Y.J."/>
            <person name="Jeffries C.D."/>
            <person name="Rohde M."/>
            <person name="Sikorski J."/>
            <person name="Spring S."/>
            <person name="Goker M."/>
            <person name="Detter J.C."/>
            <person name="Woyke T."/>
            <person name="Bristow J."/>
            <person name="Eisen J.A."/>
            <person name="Markowitz V."/>
            <person name="Hugenholtz P."/>
            <person name="Kyrpides N.C."/>
            <person name="Klenk H.P."/>
        </authorList>
    </citation>
    <scope>NUCLEOTIDE SEQUENCE [LARGE SCALE GENOMIC DNA]</scope>
    <source>
        <strain evidence="3">DSM 12680 / TGB-C1</strain>
    </source>
</reference>
<dbReference type="InterPro" id="IPR037171">
    <property type="entry name" value="NagB/RpiA_transferase-like"/>
</dbReference>
<name>D7CMS8_SYNLT</name>
<dbReference type="Proteomes" id="UP000000378">
    <property type="component" value="Chromosome"/>
</dbReference>
<dbReference type="PANTHER" id="PTHR43293">
    <property type="entry name" value="ACETATE COA-TRANSFERASE YDIF"/>
    <property type="match status" value="1"/>
</dbReference>
<evidence type="ECO:0000313" key="3">
    <source>
        <dbReference type="Proteomes" id="UP000000378"/>
    </source>
</evidence>
<protein>
    <submittedName>
        <fullName evidence="2">Coenzyme A transferase</fullName>
    </submittedName>
</protein>
<dbReference type="PANTHER" id="PTHR43293:SF3">
    <property type="entry name" value="CHOLESTEROL RING-CLEAVING HYDROLASE IPDB SUBUNIT"/>
    <property type="match status" value="1"/>
</dbReference>
<dbReference type="EMBL" id="CP002048">
    <property type="protein sequence ID" value="ADI02013.1"/>
    <property type="molecule type" value="Genomic_DNA"/>
</dbReference>
<evidence type="ECO:0000256" key="1">
    <source>
        <dbReference type="ARBA" id="ARBA00007047"/>
    </source>
</evidence>